<proteinExistence type="predicted"/>
<dbReference type="EMBL" id="LXQA010481662">
    <property type="protein sequence ID" value="MCI54580.1"/>
    <property type="molecule type" value="Genomic_DNA"/>
</dbReference>
<evidence type="ECO:0000256" key="1">
    <source>
        <dbReference type="SAM" id="MobiDB-lite"/>
    </source>
</evidence>
<protein>
    <submittedName>
        <fullName evidence="2">Uncharacterized protein</fullName>
    </submittedName>
</protein>
<feature type="compositionally biased region" description="Acidic residues" evidence="1">
    <location>
        <begin position="7"/>
        <end position="16"/>
    </location>
</feature>
<evidence type="ECO:0000313" key="2">
    <source>
        <dbReference type="EMBL" id="MCI54580.1"/>
    </source>
</evidence>
<keyword evidence="3" id="KW-1185">Reference proteome</keyword>
<sequence length="48" mass="5550">MTIILSDSEEENEEETVNNAFTRKYETSSDTSDEDLLDEDFAEAHKHL</sequence>
<evidence type="ECO:0000313" key="3">
    <source>
        <dbReference type="Proteomes" id="UP000265520"/>
    </source>
</evidence>
<feature type="compositionally biased region" description="Acidic residues" evidence="1">
    <location>
        <begin position="31"/>
        <end position="41"/>
    </location>
</feature>
<dbReference type="Proteomes" id="UP000265520">
    <property type="component" value="Unassembled WGS sequence"/>
</dbReference>
<reference evidence="2 3" key="1">
    <citation type="journal article" date="2018" name="Front. Plant Sci.">
        <title>Red Clover (Trifolium pratense) and Zigzag Clover (T. medium) - A Picture of Genomic Similarities and Differences.</title>
        <authorList>
            <person name="Dluhosova J."/>
            <person name="Istvanek J."/>
            <person name="Nedelnik J."/>
            <person name="Repkova J."/>
        </authorList>
    </citation>
    <scope>NUCLEOTIDE SEQUENCE [LARGE SCALE GENOMIC DNA]</scope>
    <source>
        <strain evidence="3">cv. 10/8</strain>
        <tissue evidence="2">Leaf</tissue>
    </source>
</reference>
<dbReference type="AlphaFoldDB" id="A0A392T345"/>
<comment type="caution">
    <text evidence="2">The sequence shown here is derived from an EMBL/GenBank/DDBJ whole genome shotgun (WGS) entry which is preliminary data.</text>
</comment>
<name>A0A392T345_9FABA</name>
<organism evidence="2 3">
    <name type="scientific">Trifolium medium</name>
    <dbReference type="NCBI Taxonomy" id="97028"/>
    <lineage>
        <taxon>Eukaryota</taxon>
        <taxon>Viridiplantae</taxon>
        <taxon>Streptophyta</taxon>
        <taxon>Embryophyta</taxon>
        <taxon>Tracheophyta</taxon>
        <taxon>Spermatophyta</taxon>
        <taxon>Magnoliopsida</taxon>
        <taxon>eudicotyledons</taxon>
        <taxon>Gunneridae</taxon>
        <taxon>Pentapetalae</taxon>
        <taxon>rosids</taxon>
        <taxon>fabids</taxon>
        <taxon>Fabales</taxon>
        <taxon>Fabaceae</taxon>
        <taxon>Papilionoideae</taxon>
        <taxon>50 kb inversion clade</taxon>
        <taxon>NPAAA clade</taxon>
        <taxon>Hologalegina</taxon>
        <taxon>IRL clade</taxon>
        <taxon>Trifolieae</taxon>
        <taxon>Trifolium</taxon>
    </lineage>
</organism>
<feature type="region of interest" description="Disordered" evidence="1">
    <location>
        <begin position="1"/>
        <end position="48"/>
    </location>
</feature>
<accession>A0A392T345</accession>
<feature type="non-terminal residue" evidence="2">
    <location>
        <position position="48"/>
    </location>
</feature>